<gene>
    <name evidence="1" type="ORF">Hypma_014283</name>
</gene>
<organism evidence="1 2">
    <name type="scientific">Hypsizygus marmoreus</name>
    <name type="common">White beech mushroom</name>
    <name type="synonym">Agaricus marmoreus</name>
    <dbReference type="NCBI Taxonomy" id="39966"/>
    <lineage>
        <taxon>Eukaryota</taxon>
        <taxon>Fungi</taxon>
        <taxon>Dikarya</taxon>
        <taxon>Basidiomycota</taxon>
        <taxon>Agaricomycotina</taxon>
        <taxon>Agaricomycetes</taxon>
        <taxon>Agaricomycetidae</taxon>
        <taxon>Agaricales</taxon>
        <taxon>Tricholomatineae</taxon>
        <taxon>Lyophyllaceae</taxon>
        <taxon>Hypsizygus</taxon>
    </lineage>
</organism>
<dbReference type="Proteomes" id="UP000076154">
    <property type="component" value="Unassembled WGS sequence"/>
</dbReference>
<reference evidence="1" key="1">
    <citation type="submission" date="2018-04" db="EMBL/GenBank/DDBJ databases">
        <title>Whole genome sequencing of Hypsizygus marmoreus.</title>
        <authorList>
            <person name="Choi I.-G."/>
            <person name="Min B."/>
            <person name="Kim J.-G."/>
            <person name="Kim S."/>
            <person name="Oh Y.-L."/>
            <person name="Kong W.-S."/>
            <person name="Park H."/>
            <person name="Jeong J."/>
            <person name="Song E.-S."/>
        </authorList>
    </citation>
    <scope>NUCLEOTIDE SEQUENCE [LARGE SCALE GENOMIC DNA]</scope>
    <source>
        <strain evidence="1">51987-8</strain>
    </source>
</reference>
<keyword evidence="2" id="KW-1185">Reference proteome</keyword>
<evidence type="ECO:0000313" key="2">
    <source>
        <dbReference type="Proteomes" id="UP000076154"/>
    </source>
</evidence>
<accession>A0A369JAF4</accession>
<dbReference type="InParanoid" id="A0A369JAF4"/>
<dbReference type="EMBL" id="LUEZ02000085">
    <property type="protein sequence ID" value="RDB19051.1"/>
    <property type="molecule type" value="Genomic_DNA"/>
</dbReference>
<evidence type="ECO:0000313" key="1">
    <source>
        <dbReference type="EMBL" id="RDB19051.1"/>
    </source>
</evidence>
<comment type="caution">
    <text evidence="1">The sequence shown here is derived from an EMBL/GenBank/DDBJ whole genome shotgun (WGS) entry which is preliminary data.</text>
</comment>
<name>A0A369JAF4_HYPMA</name>
<sequence length="185" mass="20081">MQGTVAQESVHTCRVSGQAPSCHWEVCEFLEEAIGLGVFEGIGLGYRNEAPSGVECIEHGGHRVDRVAGSFKQGLIQVEDTDGDSLPGVNGGGWEKAMGYENFNNTLARACLNLDNLEVLGGSAGLKELFTWSGFQPLAGRPRDVGKEWFNQVRQHMGPSVEKGLGILVRHGSALGWQWRVFRVA</sequence>
<protein>
    <submittedName>
        <fullName evidence="1">Uncharacterized protein</fullName>
    </submittedName>
</protein>
<dbReference type="AlphaFoldDB" id="A0A369JAF4"/>
<proteinExistence type="predicted"/>